<evidence type="ECO:0000313" key="13">
    <source>
        <dbReference type="Proteomes" id="UP000033140"/>
    </source>
</evidence>
<evidence type="ECO:0000256" key="9">
    <source>
        <dbReference type="ARBA" id="ARBA00056419"/>
    </source>
</evidence>
<dbReference type="SUPFAM" id="SSF55753">
    <property type="entry name" value="Actin depolymerizing proteins"/>
    <property type="match status" value="2"/>
</dbReference>
<keyword evidence="4" id="KW-0963">Cytoplasm</keyword>
<reference evidence="12 13" key="3">
    <citation type="journal article" date="2015" name="Genome Announc.">
        <title>Draft Genome Sequence of the Archiascomycetous Yeast Saitoella complicata.</title>
        <authorList>
            <person name="Yamauchi K."/>
            <person name="Kondo S."/>
            <person name="Hamamoto M."/>
            <person name="Takahashi Y."/>
            <person name="Ogura Y."/>
            <person name="Hayashi T."/>
            <person name="Nishida H."/>
        </authorList>
    </citation>
    <scope>NUCLEOTIDE SEQUENCE [LARGE SCALE GENOMIC DNA]</scope>
    <source>
        <strain evidence="12 13">NRRL Y-17804</strain>
    </source>
</reference>
<reference evidence="12 13" key="2">
    <citation type="journal article" date="2014" name="J. Gen. Appl. Microbiol.">
        <title>The early diverging ascomycetous budding yeast Saitoella complicata has three histone deacetylases belonging to the Clr6, Hos2, and Rpd3 lineages.</title>
        <authorList>
            <person name="Nishida H."/>
            <person name="Matsumoto T."/>
            <person name="Kondo S."/>
            <person name="Hamamoto M."/>
            <person name="Yoshikawa H."/>
        </authorList>
    </citation>
    <scope>NUCLEOTIDE SEQUENCE [LARGE SCALE GENOMIC DNA]</scope>
    <source>
        <strain evidence="12 13">NRRL Y-17804</strain>
    </source>
</reference>
<evidence type="ECO:0000256" key="1">
    <source>
        <dbReference type="ARBA" id="ARBA00004245"/>
    </source>
</evidence>
<evidence type="ECO:0000256" key="3">
    <source>
        <dbReference type="ARBA" id="ARBA00009557"/>
    </source>
</evidence>
<dbReference type="CDD" id="cd11284">
    <property type="entry name" value="ADF_Twf-C_like"/>
    <property type="match status" value="1"/>
</dbReference>
<evidence type="ECO:0000256" key="6">
    <source>
        <dbReference type="ARBA" id="ARBA00023203"/>
    </source>
</evidence>
<comment type="subcellular location">
    <subcellularLocation>
        <location evidence="2">Cytoplasm</location>
        <location evidence="2">Cell cortex</location>
    </subcellularLocation>
    <subcellularLocation>
        <location evidence="1">Cytoplasm</location>
        <location evidence="1">Cytoskeleton</location>
    </subcellularLocation>
</comment>
<dbReference type="EMBL" id="BACD03000017">
    <property type="protein sequence ID" value="GAO48793.1"/>
    <property type="molecule type" value="Genomic_DNA"/>
</dbReference>
<evidence type="ECO:0000256" key="7">
    <source>
        <dbReference type="ARBA" id="ARBA00023212"/>
    </source>
</evidence>
<keyword evidence="5" id="KW-0677">Repeat</keyword>
<feature type="domain" description="ADF-H" evidence="11">
    <location>
        <begin position="178"/>
        <end position="316"/>
    </location>
</feature>
<dbReference type="SMART" id="SM00102">
    <property type="entry name" value="ADF"/>
    <property type="match status" value="2"/>
</dbReference>
<dbReference type="CDD" id="cd11285">
    <property type="entry name" value="ADF_Twf-N_like"/>
    <property type="match status" value="1"/>
</dbReference>
<dbReference type="GO" id="GO:0051015">
    <property type="term" value="F:actin filament binding"/>
    <property type="evidence" value="ECO:0007669"/>
    <property type="project" value="TreeGrafter"/>
</dbReference>
<dbReference type="OMA" id="YLFKHTH"/>
<reference evidence="12 13" key="1">
    <citation type="journal article" date="2011" name="J. Gen. Appl. Microbiol.">
        <title>Draft genome sequencing of the enigmatic yeast Saitoella complicata.</title>
        <authorList>
            <person name="Nishida H."/>
            <person name="Hamamoto M."/>
            <person name="Sugiyama J."/>
        </authorList>
    </citation>
    <scope>NUCLEOTIDE SEQUENCE [LARGE SCALE GENOMIC DNA]</scope>
    <source>
        <strain evidence="12 13">NRRL Y-17804</strain>
    </source>
</reference>
<gene>
    <name evidence="12" type="ORF">G7K_2962-t1</name>
</gene>
<dbReference type="InterPro" id="IPR028458">
    <property type="entry name" value="Twinfilin"/>
</dbReference>
<feature type="domain" description="ADF-H" evidence="11">
    <location>
        <begin position="6"/>
        <end position="134"/>
    </location>
</feature>
<dbReference type="GO" id="GO:0030042">
    <property type="term" value="P:actin filament depolymerization"/>
    <property type="evidence" value="ECO:0007669"/>
    <property type="project" value="TreeGrafter"/>
</dbReference>
<organism evidence="12 13">
    <name type="scientific">Saitoella complicata (strain BCRC 22490 / CBS 7301 / JCM 7358 / NBRC 10748 / NRRL Y-17804)</name>
    <dbReference type="NCBI Taxonomy" id="698492"/>
    <lineage>
        <taxon>Eukaryota</taxon>
        <taxon>Fungi</taxon>
        <taxon>Dikarya</taxon>
        <taxon>Ascomycota</taxon>
        <taxon>Taphrinomycotina</taxon>
        <taxon>Taphrinomycotina incertae sedis</taxon>
        <taxon>Saitoella</taxon>
    </lineage>
</organism>
<dbReference type="STRING" id="698492.A0A0E9NG50"/>
<evidence type="ECO:0000256" key="2">
    <source>
        <dbReference type="ARBA" id="ARBA00004544"/>
    </source>
</evidence>
<evidence type="ECO:0000259" key="11">
    <source>
        <dbReference type="PROSITE" id="PS51263"/>
    </source>
</evidence>
<evidence type="ECO:0000256" key="5">
    <source>
        <dbReference type="ARBA" id="ARBA00022737"/>
    </source>
</evidence>
<dbReference type="Pfam" id="PF00241">
    <property type="entry name" value="Cofilin_ADF"/>
    <property type="match status" value="2"/>
</dbReference>
<dbReference type="FunFam" id="3.40.20.10:FF:000007">
    <property type="entry name" value="Twinfilin-1 isoform 1"/>
    <property type="match status" value="1"/>
</dbReference>
<dbReference type="GO" id="GO:0051016">
    <property type="term" value="P:barbed-end actin filament capping"/>
    <property type="evidence" value="ECO:0007669"/>
    <property type="project" value="TreeGrafter"/>
</dbReference>
<dbReference type="GO" id="GO:0005938">
    <property type="term" value="C:cell cortex"/>
    <property type="evidence" value="ECO:0007669"/>
    <property type="project" value="UniProtKB-SubCell"/>
</dbReference>
<dbReference type="InterPro" id="IPR002108">
    <property type="entry name" value="ADF-H"/>
</dbReference>
<dbReference type="GO" id="GO:0003785">
    <property type="term" value="F:actin monomer binding"/>
    <property type="evidence" value="ECO:0007669"/>
    <property type="project" value="TreeGrafter"/>
</dbReference>
<evidence type="ECO:0000256" key="10">
    <source>
        <dbReference type="ARBA" id="ARBA00069496"/>
    </source>
</evidence>
<dbReference type="Gene3D" id="3.40.20.10">
    <property type="entry name" value="Severin"/>
    <property type="match status" value="2"/>
</dbReference>
<evidence type="ECO:0000256" key="8">
    <source>
        <dbReference type="ARBA" id="ARBA00038532"/>
    </source>
</evidence>
<comment type="similarity">
    <text evidence="3">Belongs to the actin-binding proteins ADF family. Twinfilin subfamily.</text>
</comment>
<evidence type="ECO:0000256" key="4">
    <source>
        <dbReference type="ARBA" id="ARBA00022490"/>
    </source>
</evidence>
<comment type="caution">
    <text evidence="12">The sequence shown here is derived from an EMBL/GenBank/DDBJ whole genome shotgun (WGS) entry which is preliminary data.</text>
</comment>
<comment type="function">
    <text evidence="9">Actin-binding protein involved in motile and morphological processes. Inhibits actin polymerization, likely by sequestering G-actin.</text>
</comment>
<dbReference type="RefSeq" id="XP_019024728.1">
    <property type="nucleotide sequence ID" value="XM_019170611.1"/>
</dbReference>
<keyword evidence="6" id="KW-0009">Actin-binding</keyword>
<dbReference type="PANTHER" id="PTHR13759:SF1">
    <property type="entry name" value="TWINFILIN"/>
    <property type="match status" value="1"/>
</dbReference>
<evidence type="ECO:0000313" key="12">
    <source>
        <dbReference type="EMBL" id="GAO48793.1"/>
    </source>
</evidence>
<dbReference type="FunFam" id="3.40.20.10:FF:000042">
    <property type="entry name" value="Actin depolymerizing protein"/>
    <property type="match status" value="1"/>
</dbReference>
<dbReference type="OrthoDB" id="10006997at2759"/>
<accession>A0A0E9NG50</accession>
<dbReference type="PANTHER" id="PTHR13759">
    <property type="entry name" value="TWINFILIN"/>
    <property type="match status" value="1"/>
</dbReference>
<comment type="subunit">
    <text evidence="8">Interacts with G-actin; ADP-actin form.</text>
</comment>
<dbReference type="AlphaFoldDB" id="A0A0E9NG50"/>
<name>A0A0E9NG50_SAICN</name>
<sequence>MSAQSGIKVSDNLTQAFTSFTRDSSLGALKVSITNESLEPSGTLPSDSIESLFADVQAWLEDKTPAYIFLRTSDTAFAFLTYVPDTAPVRQKMLYASTRTALLRDLAALDKISTSVFATTRGELSYKAYQSHLAAENADNTHGMSSKERELAQVKQAEAEGAQYGTGARRSNVVSSAGTGMPLSGEALGALDRLRNGRGTLIQLAIDLENETVELASEETIGSADDLKSAIDSTSPRYSFYAWPHTNPTTSQSTTSTIFIYTCPTSSKVKERMIYSSTRNFVVVNAEKEAGLVIVKKIEANELEDVGEKELMGEIYPKAEGEKKAFSRPRAPGRKRV</sequence>
<keyword evidence="13" id="KW-1185">Reference proteome</keyword>
<dbReference type="InterPro" id="IPR029006">
    <property type="entry name" value="ADF-H/Gelsolin-like_dom_sf"/>
</dbReference>
<dbReference type="GO" id="GO:0005884">
    <property type="term" value="C:actin filament"/>
    <property type="evidence" value="ECO:0007669"/>
    <property type="project" value="TreeGrafter"/>
</dbReference>
<keyword evidence="7" id="KW-0206">Cytoskeleton</keyword>
<dbReference type="PROSITE" id="PS51263">
    <property type="entry name" value="ADF_H"/>
    <property type="match status" value="2"/>
</dbReference>
<proteinExistence type="inferred from homology"/>
<dbReference type="Proteomes" id="UP000033140">
    <property type="component" value="Unassembled WGS sequence"/>
</dbReference>
<protein>
    <recommendedName>
        <fullName evidence="10">Twinfilin</fullName>
    </recommendedName>
</protein>